<evidence type="ECO:0000313" key="1">
    <source>
        <dbReference type="EMBL" id="PQM26050.1"/>
    </source>
</evidence>
<dbReference type="AlphaFoldDB" id="A0A2S8B117"/>
<accession>A0A2S8B117</accession>
<dbReference type="RefSeq" id="WP_105999431.1">
    <property type="nucleotide sequence ID" value="NZ_CM009578.1"/>
</dbReference>
<dbReference type="InterPro" id="IPR010662">
    <property type="entry name" value="RBBP9/YdeN"/>
</dbReference>
<protein>
    <submittedName>
        <fullName evidence="1">Alpha/beta hydrolase</fullName>
    </submittedName>
</protein>
<dbReference type="OrthoDB" id="9804993at2"/>
<dbReference type="Gene3D" id="3.40.50.1820">
    <property type="entry name" value="alpha/beta hydrolase"/>
    <property type="match status" value="1"/>
</dbReference>
<dbReference type="InterPro" id="IPR029058">
    <property type="entry name" value="AB_hydrolase_fold"/>
</dbReference>
<proteinExistence type="predicted"/>
<reference evidence="2" key="1">
    <citation type="submission" date="2017-11" db="EMBL/GenBank/DDBJ databases">
        <title>The complete genome sequence of Sphingopyxis pomeranensis sp. nov. strain WS5A3p.</title>
        <authorList>
            <person name="Kaminski M.A."/>
        </authorList>
    </citation>
    <scope>NUCLEOTIDE SEQUENCE [LARGE SCALE GENOMIC DNA]</scope>
    <source>
        <strain evidence="2">WS5A3p</strain>
    </source>
</reference>
<comment type="caution">
    <text evidence="1">The sequence shown here is derived from an EMBL/GenBank/DDBJ whole genome shotgun (WGS) entry which is preliminary data.</text>
</comment>
<organism evidence="1 2">
    <name type="scientific">Sphingopyxis lindanitolerans</name>
    <dbReference type="NCBI Taxonomy" id="2054227"/>
    <lineage>
        <taxon>Bacteria</taxon>
        <taxon>Pseudomonadati</taxon>
        <taxon>Pseudomonadota</taxon>
        <taxon>Alphaproteobacteria</taxon>
        <taxon>Sphingomonadales</taxon>
        <taxon>Sphingomonadaceae</taxon>
        <taxon>Sphingopyxis</taxon>
    </lineage>
</organism>
<sequence>MRRDANPTILFVPGLRDHVEDHWQTHQARAIPGSATVEPLDADRLSRAARVGALDAALKAIPGEVILVAHSAGCLTTVHWALAPTRRIRAGLLVTPADIENPLPAGYPEMADLKVGGWMPIPRRTLPFPTLVVASRNDPLCAFERVAGFADAWGAALHDAGDVGHLNPAAGYGPWPEVTALLHRLDQNAAGG</sequence>
<dbReference type="Pfam" id="PF06821">
    <property type="entry name" value="Ser_hydrolase"/>
    <property type="match status" value="1"/>
</dbReference>
<keyword evidence="2" id="KW-1185">Reference proteome</keyword>
<dbReference type="GO" id="GO:0016787">
    <property type="term" value="F:hydrolase activity"/>
    <property type="evidence" value="ECO:0007669"/>
    <property type="project" value="UniProtKB-KW"/>
</dbReference>
<name>A0A2S8B117_9SPHN</name>
<dbReference type="SUPFAM" id="SSF53474">
    <property type="entry name" value="alpha/beta-Hydrolases"/>
    <property type="match status" value="1"/>
</dbReference>
<dbReference type="Proteomes" id="UP000238954">
    <property type="component" value="Chromosome"/>
</dbReference>
<keyword evidence="1" id="KW-0378">Hydrolase</keyword>
<evidence type="ECO:0000313" key="2">
    <source>
        <dbReference type="Proteomes" id="UP000238954"/>
    </source>
</evidence>
<dbReference type="EMBL" id="PHFW01000003">
    <property type="protein sequence ID" value="PQM26050.1"/>
    <property type="molecule type" value="Genomic_DNA"/>
</dbReference>
<gene>
    <name evidence="1" type="ORF">CVO77_13210</name>
</gene>